<evidence type="ECO:0000256" key="2">
    <source>
        <dbReference type="ARBA" id="ARBA00022730"/>
    </source>
</evidence>
<evidence type="ECO:0000256" key="6">
    <source>
        <dbReference type="ARBA" id="ARBA00035242"/>
    </source>
</evidence>
<feature type="region of interest" description="Disordered" evidence="8">
    <location>
        <begin position="225"/>
        <end position="274"/>
    </location>
</feature>
<evidence type="ECO:0000256" key="4">
    <source>
        <dbReference type="ARBA" id="ARBA00022980"/>
    </source>
</evidence>
<keyword evidence="4 7" id="KW-0689">Ribosomal protein</keyword>
<evidence type="ECO:0000256" key="7">
    <source>
        <dbReference type="HAMAP-Rule" id="MF_01320"/>
    </source>
</evidence>
<comment type="subunit">
    <text evidence="7">Part of the 50S ribosomal subunit. Forms a bridge to the 30S subunit in the 70S ribosome.</text>
</comment>
<accession>A0A934KJI1</accession>
<comment type="similarity">
    <text evidence="1 7">Belongs to the universal ribosomal protein uL2 family.</text>
</comment>
<comment type="function">
    <text evidence="7">One of the primary rRNA binding proteins. Required for association of the 30S and 50S subunits to form the 70S ribosome, for tRNA binding and peptide bond formation. It has been suggested to have peptidyltransferase activity; this is somewhat controversial. Makes several contacts with the 16S rRNA in the 70S ribosome.</text>
</comment>
<dbReference type="HAMAP" id="MF_01320_B">
    <property type="entry name" value="Ribosomal_uL2_B"/>
    <property type="match status" value="1"/>
</dbReference>
<evidence type="ECO:0000256" key="8">
    <source>
        <dbReference type="SAM" id="MobiDB-lite"/>
    </source>
</evidence>
<reference evidence="11 12" key="1">
    <citation type="submission" date="2020-10" db="EMBL/GenBank/DDBJ databases">
        <title>Ca. Dormibacterota MAGs.</title>
        <authorList>
            <person name="Montgomery K."/>
        </authorList>
    </citation>
    <scope>NUCLEOTIDE SEQUENCE [LARGE SCALE GENOMIC DNA]</scope>
    <source>
        <strain evidence="11">Mitchell_Peninsula_5</strain>
    </source>
</reference>
<evidence type="ECO:0000259" key="9">
    <source>
        <dbReference type="SMART" id="SM01382"/>
    </source>
</evidence>
<dbReference type="Pfam" id="PF03947">
    <property type="entry name" value="Ribosomal_L2_C"/>
    <property type="match status" value="1"/>
</dbReference>
<dbReference type="Pfam" id="PF00181">
    <property type="entry name" value="Ribosomal_L2_N"/>
    <property type="match status" value="1"/>
</dbReference>
<dbReference type="InterPro" id="IPR012340">
    <property type="entry name" value="NA-bd_OB-fold"/>
</dbReference>
<dbReference type="PANTHER" id="PTHR13691:SF5">
    <property type="entry name" value="LARGE RIBOSOMAL SUBUNIT PROTEIN UL2M"/>
    <property type="match status" value="1"/>
</dbReference>
<dbReference type="Gene3D" id="4.10.950.10">
    <property type="entry name" value="Ribosomal protein L2, domain 3"/>
    <property type="match status" value="1"/>
</dbReference>
<dbReference type="FunFam" id="4.10.950.10:FF:000001">
    <property type="entry name" value="50S ribosomal protein L2"/>
    <property type="match status" value="1"/>
</dbReference>
<dbReference type="FunFam" id="2.40.50.140:FF:000003">
    <property type="entry name" value="50S ribosomal protein L2"/>
    <property type="match status" value="1"/>
</dbReference>
<feature type="region of interest" description="Disordered" evidence="8">
    <location>
        <begin position="29"/>
        <end position="54"/>
    </location>
</feature>
<evidence type="ECO:0000256" key="1">
    <source>
        <dbReference type="ARBA" id="ARBA00005636"/>
    </source>
</evidence>
<keyword evidence="5 7" id="KW-0687">Ribonucleoprotein</keyword>
<protein>
    <recommendedName>
        <fullName evidence="6 7">Large ribosomal subunit protein uL2</fullName>
    </recommendedName>
</protein>
<dbReference type="InterPro" id="IPR002171">
    <property type="entry name" value="Ribosomal_uL2"/>
</dbReference>
<evidence type="ECO:0000256" key="5">
    <source>
        <dbReference type="ARBA" id="ARBA00023274"/>
    </source>
</evidence>
<dbReference type="GO" id="GO:0003735">
    <property type="term" value="F:structural constituent of ribosome"/>
    <property type="evidence" value="ECO:0007669"/>
    <property type="project" value="InterPro"/>
</dbReference>
<dbReference type="GO" id="GO:0015934">
    <property type="term" value="C:large ribosomal subunit"/>
    <property type="evidence" value="ECO:0007669"/>
    <property type="project" value="InterPro"/>
</dbReference>
<organism evidence="11 12">
    <name type="scientific">Candidatus Amunia macphersoniae</name>
    <dbReference type="NCBI Taxonomy" id="3127014"/>
    <lineage>
        <taxon>Bacteria</taxon>
        <taxon>Bacillati</taxon>
        <taxon>Candidatus Dormiibacterota</taxon>
        <taxon>Candidatus Dormibacteria</taxon>
        <taxon>Candidatus Aeolococcales</taxon>
        <taxon>Candidatus Aeolococcaceae</taxon>
        <taxon>Candidatus Amunia</taxon>
    </lineage>
</organism>
<dbReference type="PANTHER" id="PTHR13691">
    <property type="entry name" value="RIBOSOMAL PROTEIN L2"/>
    <property type="match status" value="1"/>
</dbReference>
<dbReference type="NCBIfam" id="TIGR01171">
    <property type="entry name" value="rplB_bact"/>
    <property type="match status" value="1"/>
</dbReference>
<dbReference type="InterPro" id="IPR005880">
    <property type="entry name" value="Ribosomal_uL2_bac/org-type"/>
</dbReference>
<dbReference type="AlphaFoldDB" id="A0A934KJI1"/>
<comment type="caution">
    <text evidence="11">The sequence shown here is derived from an EMBL/GenBank/DDBJ whole genome shotgun (WGS) entry which is preliminary data.</text>
</comment>
<dbReference type="EMBL" id="JAEKNN010000054">
    <property type="protein sequence ID" value="MBJ7609976.1"/>
    <property type="molecule type" value="Genomic_DNA"/>
</dbReference>
<feature type="domain" description="Large ribosomal subunit protein uL2 C-terminal" evidence="9">
    <location>
        <begin position="124"/>
        <end position="252"/>
    </location>
</feature>
<evidence type="ECO:0000313" key="12">
    <source>
        <dbReference type="Proteomes" id="UP000614410"/>
    </source>
</evidence>
<keyword evidence="3 7" id="KW-0694">RNA-binding</keyword>
<dbReference type="SUPFAM" id="SSF50104">
    <property type="entry name" value="Translation proteins SH3-like domain"/>
    <property type="match status" value="1"/>
</dbReference>
<dbReference type="Gene3D" id="2.30.30.30">
    <property type="match status" value="1"/>
</dbReference>
<dbReference type="PIRSF" id="PIRSF002158">
    <property type="entry name" value="Ribosomal_L2"/>
    <property type="match status" value="1"/>
</dbReference>
<dbReference type="InterPro" id="IPR022669">
    <property type="entry name" value="Ribosomal_uL2_C"/>
</dbReference>
<gene>
    <name evidence="7 11" type="primary">rplB</name>
    <name evidence="11" type="ORF">JF887_11195</name>
</gene>
<dbReference type="GO" id="GO:0019843">
    <property type="term" value="F:rRNA binding"/>
    <property type="evidence" value="ECO:0007669"/>
    <property type="project" value="UniProtKB-UniRule"/>
</dbReference>
<dbReference type="InterPro" id="IPR014722">
    <property type="entry name" value="Rib_uL2_dom2"/>
</dbReference>
<dbReference type="Proteomes" id="UP000614410">
    <property type="component" value="Unassembled WGS sequence"/>
</dbReference>
<dbReference type="GO" id="GO:0002181">
    <property type="term" value="P:cytoplasmic translation"/>
    <property type="evidence" value="ECO:0007669"/>
    <property type="project" value="TreeGrafter"/>
</dbReference>
<proteinExistence type="inferred from homology"/>
<evidence type="ECO:0000313" key="11">
    <source>
        <dbReference type="EMBL" id="MBJ7609976.1"/>
    </source>
</evidence>
<dbReference type="InterPro" id="IPR008991">
    <property type="entry name" value="Translation_prot_SH3-like_sf"/>
</dbReference>
<dbReference type="Gene3D" id="2.40.50.140">
    <property type="entry name" value="Nucleic acid-binding proteins"/>
    <property type="match status" value="1"/>
</dbReference>
<dbReference type="SMART" id="SM01383">
    <property type="entry name" value="Ribosomal_L2"/>
    <property type="match status" value="1"/>
</dbReference>
<sequence>MPIKRYKPTSPGRRFMSVSSFEEVTRTAPERSLTEHIKKHSGRNNTGSITVRHRGGGHKKLYRIIDFKRNKLDVPGRVAGIEYDPNRSARIALIHYADGEKRYILAPLGLAVGDAVMAGPKAEVKPGHSMPLANLPLGTTIHNIELKLGRGGQMVRSAGGAAQLLAKEGGLATLRMPSGEVRRVDIRCSATVGQVGNVDHENETVGKAGKSRWRGWRPSVRGMTMNPFDHPHGGGEGRSGAGGHPQTPWGKPALGYRTRRNKSTDQMIVRRRKK</sequence>
<dbReference type="InterPro" id="IPR014726">
    <property type="entry name" value="Ribosomal_uL2_dom3"/>
</dbReference>
<dbReference type="SUPFAM" id="SSF50249">
    <property type="entry name" value="Nucleic acid-binding proteins"/>
    <property type="match status" value="1"/>
</dbReference>
<evidence type="ECO:0000259" key="10">
    <source>
        <dbReference type="SMART" id="SM01383"/>
    </source>
</evidence>
<feature type="domain" description="Large ribosomal subunit protein uL2 RNA-binding" evidence="10">
    <location>
        <begin position="42"/>
        <end position="118"/>
    </location>
</feature>
<evidence type="ECO:0000256" key="3">
    <source>
        <dbReference type="ARBA" id="ARBA00022884"/>
    </source>
</evidence>
<dbReference type="InterPro" id="IPR022666">
    <property type="entry name" value="Ribosomal_uL2_RNA-bd_dom"/>
</dbReference>
<name>A0A934KJI1_9BACT</name>
<dbReference type="GO" id="GO:0016740">
    <property type="term" value="F:transferase activity"/>
    <property type="evidence" value="ECO:0007669"/>
    <property type="project" value="InterPro"/>
</dbReference>
<dbReference type="FunFam" id="2.30.30.30:FF:000001">
    <property type="entry name" value="50S ribosomal protein L2"/>
    <property type="match status" value="1"/>
</dbReference>
<dbReference type="SMART" id="SM01382">
    <property type="entry name" value="Ribosomal_L2_C"/>
    <property type="match status" value="1"/>
</dbReference>
<keyword evidence="2 7" id="KW-0699">rRNA-binding</keyword>